<evidence type="ECO:0000313" key="6">
    <source>
        <dbReference type="EMBL" id="TDE37848.1"/>
    </source>
</evidence>
<dbReference type="Pfam" id="PF14525">
    <property type="entry name" value="AraC_binding_2"/>
    <property type="match status" value="1"/>
</dbReference>
<dbReference type="AlphaFoldDB" id="A0A4R5ESR2"/>
<dbReference type="InterPro" id="IPR018060">
    <property type="entry name" value="HTH_AraC"/>
</dbReference>
<dbReference type="InterPro" id="IPR035418">
    <property type="entry name" value="AraC-bd_2"/>
</dbReference>
<dbReference type="PROSITE" id="PS00041">
    <property type="entry name" value="HTH_ARAC_FAMILY_1"/>
    <property type="match status" value="1"/>
</dbReference>
<proteinExistence type="predicted"/>
<evidence type="ECO:0000256" key="4">
    <source>
        <dbReference type="ARBA" id="ARBA00023163"/>
    </source>
</evidence>
<evidence type="ECO:0000259" key="5">
    <source>
        <dbReference type="SMART" id="SM00342"/>
    </source>
</evidence>
<protein>
    <submittedName>
        <fullName evidence="6">AraC family transcriptional regulator</fullName>
    </submittedName>
</protein>
<dbReference type="GO" id="GO:0043565">
    <property type="term" value="F:sequence-specific DNA binding"/>
    <property type="evidence" value="ECO:0007669"/>
    <property type="project" value="InterPro"/>
</dbReference>
<dbReference type="Gene3D" id="1.10.10.60">
    <property type="entry name" value="Homeodomain-like"/>
    <property type="match status" value="1"/>
</dbReference>
<dbReference type="Proteomes" id="UP000294662">
    <property type="component" value="Unassembled WGS sequence"/>
</dbReference>
<keyword evidence="4" id="KW-0804">Transcription</keyword>
<dbReference type="InterPro" id="IPR050204">
    <property type="entry name" value="AraC_XylS_family_regulators"/>
</dbReference>
<evidence type="ECO:0000256" key="2">
    <source>
        <dbReference type="ARBA" id="ARBA00023125"/>
    </source>
</evidence>
<dbReference type="OrthoDB" id="9802263at2"/>
<dbReference type="SUPFAM" id="SSF51215">
    <property type="entry name" value="Regulatory protein AraC"/>
    <property type="match status" value="1"/>
</dbReference>
<evidence type="ECO:0000256" key="1">
    <source>
        <dbReference type="ARBA" id="ARBA00023015"/>
    </source>
</evidence>
<accession>A0A4R5ESR2</accession>
<reference evidence="6 7" key="1">
    <citation type="submission" date="2019-03" db="EMBL/GenBank/DDBJ databases">
        <authorList>
            <person name="Zhang S."/>
        </authorList>
    </citation>
    <scope>NUCLEOTIDE SEQUENCE [LARGE SCALE GENOMIC DNA]</scope>
    <source>
        <strain evidence="6 7">S4J41</strain>
    </source>
</reference>
<keyword evidence="1" id="KW-0805">Transcription regulation</keyword>
<keyword evidence="2" id="KW-0238">DNA-binding</keyword>
<sequence length="414" mass="44977">MNVSIADWSGSARAAERAGSTCRSERAIHSARNSGASRCFSGRSLSLKVRRAAETAGLHLPTPTAPGLAGAGRGSARRRRAAMLQDLLVPTPTPAPLQALRSQRLFSSADMDETRELISRILQPHEMTPLGGARRQPAHMDYIDLSDTCIGALHFGAAQIEVEQIEDFHLVIFCIAGSATATCERREYKMSRTSAFICNPGQSFSARFSPDCEQIVVKIDRGFLRSHSHSHSDGRTATLPNQLDLRAPRLRSWLSSLDTLANDPALLEMLRESPRLAADYKAVLANLLLTGAGTARTGAAGASSGPVPATLRRAESYVAAHARDPICLEDIAMAAGVPVRTLLHVFRQFRATSPMQYVKQQRLQIVRARLSAPSPDDTVSRIAFESGFTHLSRFAADYAAHFGEKPSETLQRRA</sequence>
<dbReference type="InterPro" id="IPR018062">
    <property type="entry name" value="HTH_AraC-typ_CS"/>
</dbReference>
<feature type="domain" description="HTH araC/xylS-type" evidence="5">
    <location>
        <begin position="325"/>
        <end position="410"/>
    </location>
</feature>
<dbReference type="PANTHER" id="PTHR46796">
    <property type="entry name" value="HTH-TYPE TRANSCRIPTIONAL ACTIVATOR RHAS-RELATED"/>
    <property type="match status" value="1"/>
</dbReference>
<dbReference type="EMBL" id="SMFP01000006">
    <property type="protein sequence ID" value="TDE37848.1"/>
    <property type="molecule type" value="Genomic_DNA"/>
</dbReference>
<dbReference type="SMART" id="SM00342">
    <property type="entry name" value="HTH_ARAC"/>
    <property type="match status" value="1"/>
</dbReference>
<keyword evidence="7" id="KW-1185">Reference proteome</keyword>
<dbReference type="InterPro" id="IPR037923">
    <property type="entry name" value="HTH-like"/>
</dbReference>
<keyword evidence="3" id="KW-0010">Activator</keyword>
<name>A0A4R5ESR2_9RHOB</name>
<comment type="caution">
    <text evidence="6">The sequence shown here is derived from an EMBL/GenBank/DDBJ whole genome shotgun (WGS) entry which is preliminary data.</text>
</comment>
<organism evidence="6 7">
    <name type="scientific">Antarcticimicrobium sediminis</name>
    <dbReference type="NCBI Taxonomy" id="2546227"/>
    <lineage>
        <taxon>Bacteria</taxon>
        <taxon>Pseudomonadati</taxon>
        <taxon>Pseudomonadota</taxon>
        <taxon>Alphaproteobacteria</taxon>
        <taxon>Rhodobacterales</taxon>
        <taxon>Paracoccaceae</taxon>
        <taxon>Antarcticimicrobium</taxon>
    </lineage>
</organism>
<dbReference type="InterPro" id="IPR009057">
    <property type="entry name" value="Homeodomain-like_sf"/>
</dbReference>
<evidence type="ECO:0000256" key="3">
    <source>
        <dbReference type="ARBA" id="ARBA00023159"/>
    </source>
</evidence>
<dbReference type="Pfam" id="PF12833">
    <property type="entry name" value="HTH_18"/>
    <property type="match status" value="1"/>
</dbReference>
<dbReference type="SUPFAM" id="SSF46689">
    <property type="entry name" value="Homeodomain-like"/>
    <property type="match status" value="1"/>
</dbReference>
<gene>
    <name evidence="6" type="ORF">E1B25_10485</name>
</gene>
<dbReference type="GO" id="GO:0003700">
    <property type="term" value="F:DNA-binding transcription factor activity"/>
    <property type="evidence" value="ECO:0007669"/>
    <property type="project" value="InterPro"/>
</dbReference>
<evidence type="ECO:0000313" key="7">
    <source>
        <dbReference type="Proteomes" id="UP000294662"/>
    </source>
</evidence>